<dbReference type="EMBL" id="CP002102">
    <property type="protein sequence ID" value="ADL00545.1"/>
    <property type="molecule type" value="Genomic_DNA"/>
</dbReference>
<evidence type="ECO:0000313" key="2">
    <source>
        <dbReference type="Proteomes" id="UP000002696"/>
    </source>
</evidence>
<dbReference type="RefSeq" id="WP_013268648.1">
    <property type="nucleotide sequence ID" value="NC_014375.1"/>
</dbReference>
<dbReference type="Proteomes" id="UP000002696">
    <property type="component" value="Chromosome"/>
</dbReference>
<protein>
    <submittedName>
        <fullName evidence="1">Uncharacterized protein</fullName>
    </submittedName>
</protein>
<proteinExistence type="predicted"/>
<dbReference type="BioCyc" id="BSUB633149:G1GM8-1229-MONOMER"/>
<sequence>MLTLTCLLIVAVGVGLAGWDLDARFRLRRKLKKWWHRRARRQRPARAQHRRKIEARLPD</sequence>
<dbReference type="InParanoid" id="D9QF60"/>
<dbReference type="STRING" id="633149.Bresu_1233"/>
<name>D9QF60_BRESC</name>
<gene>
    <name evidence="1" type="ordered locus">Bresu_1233</name>
</gene>
<organism evidence="1 2">
    <name type="scientific">Brevundimonas subvibrioides (strain ATCC 15264 / DSM 4735 / LMG 14903 / NBRC 16000 / CB 81)</name>
    <name type="common">Caulobacter subvibrioides</name>
    <dbReference type="NCBI Taxonomy" id="633149"/>
    <lineage>
        <taxon>Bacteria</taxon>
        <taxon>Pseudomonadati</taxon>
        <taxon>Pseudomonadota</taxon>
        <taxon>Alphaproteobacteria</taxon>
        <taxon>Caulobacterales</taxon>
        <taxon>Caulobacteraceae</taxon>
        <taxon>Brevundimonas</taxon>
    </lineage>
</organism>
<dbReference type="KEGG" id="bsb:Bresu_1233"/>
<accession>D9QF60</accession>
<evidence type="ECO:0000313" key="1">
    <source>
        <dbReference type="EMBL" id="ADL00545.1"/>
    </source>
</evidence>
<dbReference type="HOGENOM" id="CLU_2951251_0_0_5"/>
<keyword evidence="2" id="KW-1185">Reference proteome</keyword>
<reference evidence="2" key="1">
    <citation type="journal article" date="2011" name="J. Bacteriol.">
        <title>Genome sequences of eight morphologically diverse alphaproteobacteria.</title>
        <authorList>
            <consortium name="US DOE Joint Genome Institute"/>
            <person name="Brown P.J."/>
            <person name="Kysela D.T."/>
            <person name="Buechlein A."/>
            <person name="Hemmerich C."/>
            <person name="Brun Y.V."/>
        </authorList>
    </citation>
    <scope>NUCLEOTIDE SEQUENCE [LARGE SCALE GENOMIC DNA]</scope>
    <source>
        <strain evidence="2">ATCC 15264 / DSM 4735 / LMG 14903 / NBRC 16000 / CB 81</strain>
    </source>
</reference>
<dbReference type="AlphaFoldDB" id="D9QF60"/>